<dbReference type="InterPro" id="IPR000375">
    <property type="entry name" value="Dynamin_stalk"/>
</dbReference>
<dbReference type="PANTHER" id="PTHR11566">
    <property type="entry name" value="DYNAMIN"/>
    <property type="match status" value="1"/>
</dbReference>
<dbReference type="GO" id="GO:0048312">
    <property type="term" value="P:intracellular distribution of mitochondria"/>
    <property type="evidence" value="ECO:0007669"/>
    <property type="project" value="TreeGrafter"/>
</dbReference>
<dbReference type="GO" id="GO:0005525">
    <property type="term" value="F:GTP binding"/>
    <property type="evidence" value="ECO:0007669"/>
    <property type="project" value="InterPro"/>
</dbReference>
<dbReference type="GO" id="GO:0003924">
    <property type="term" value="F:GTPase activity"/>
    <property type="evidence" value="ECO:0007669"/>
    <property type="project" value="InterPro"/>
</dbReference>
<evidence type="ECO:0000313" key="2">
    <source>
        <dbReference type="EMBL" id="KAK4033771.1"/>
    </source>
</evidence>
<dbReference type="InterPro" id="IPR027417">
    <property type="entry name" value="P-loop_NTPase"/>
</dbReference>
<protein>
    <recommendedName>
        <fullName evidence="1">GED domain-containing protein</fullName>
    </recommendedName>
</protein>
<accession>A0AAN6PCC4</accession>
<dbReference type="GO" id="GO:0000266">
    <property type="term" value="P:mitochondrial fission"/>
    <property type="evidence" value="ECO:0007669"/>
    <property type="project" value="TreeGrafter"/>
</dbReference>
<dbReference type="InterPro" id="IPR003130">
    <property type="entry name" value="GED"/>
</dbReference>
<gene>
    <name evidence="2" type="ORF">C8A01DRAFT_39779</name>
</gene>
<dbReference type="InterPro" id="IPR022812">
    <property type="entry name" value="Dynamin"/>
</dbReference>
<comment type="caution">
    <text evidence="2">The sequence shown here is derived from an EMBL/GenBank/DDBJ whole genome shotgun (WGS) entry which is preliminary data.</text>
</comment>
<name>A0AAN6PCC4_9PEZI</name>
<feature type="domain" description="GED" evidence="1">
    <location>
        <begin position="342"/>
        <end position="430"/>
    </location>
</feature>
<proteinExistence type="predicted"/>
<dbReference type="GO" id="GO:0005874">
    <property type="term" value="C:microtubule"/>
    <property type="evidence" value="ECO:0007669"/>
    <property type="project" value="TreeGrafter"/>
</dbReference>
<organism evidence="2 3">
    <name type="scientific">Parachaetomium inaequale</name>
    <dbReference type="NCBI Taxonomy" id="2588326"/>
    <lineage>
        <taxon>Eukaryota</taxon>
        <taxon>Fungi</taxon>
        <taxon>Dikarya</taxon>
        <taxon>Ascomycota</taxon>
        <taxon>Pezizomycotina</taxon>
        <taxon>Sordariomycetes</taxon>
        <taxon>Sordariomycetidae</taxon>
        <taxon>Sordariales</taxon>
        <taxon>Chaetomiaceae</taxon>
        <taxon>Parachaetomium</taxon>
    </lineage>
</organism>
<dbReference type="Pfam" id="PF01031">
    <property type="entry name" value="Dynamin_M"/>
    <property type="match status" value="1"/>
</dbReference>
<keyword evidence="3" id="KW-1185">Reference proteome</keyword>
<dbReference type="AlphaFoldDB" id="A0AAN6PCC4"/>
<dbReference type="GO" id="GO:0016559">
    <property type="term" value="P:peroxisome fission"/>
    <property type="evidence" value="ECO:0007669"/>
    <property type="project" value="TreeGrafter"/>
</dbReference>
<evidence type="ECO:0000313" key="3">
    <source>
        <dbReference type="Proteomes" id="UP001303115"/>
    </source>
</evidence>
<dbReference type="InterPro" id="IPR020850">
    <property type="entry name" value="GED_dom"/>
</dbReference>
<dbReference type="GO" id="GO:0016020">
    <property type="term" value="C:membrane"/>
    <property type="evidence" value="ECO:0007669"/>
    <property type="project" value="TreeGrafter"/>
</dbReference>
<dbReference type="GO" id="GO:0005739">
    <property type="term" value="C:mitochondrion"/>
    <property type="evidence" value="ECO:0007669"/>
    <property type="project" value="TreeGrafter"/>
</dbReference>
<dbReference type="Proteomes" id="UP001303115">
    <property type="component" value="Unassembled WGS sequence"/>
</dbReference>
<dbReference type="GO" id="GO:0006897">
    <property type="term" value="P:endocytosis"/>
    <property type="evidence" value="ECO:0007669"/>
    <property type="project" value="TreeGrafter"/>
</dbReference>
<dbReference type="EMBL" id="MU854511">
    <property type="protein sequence ID" value="KAK4033771.1"/>
    <property type="molecule type" value="Genomic_DNA"/>
</dbReference>
<dbReference type="PANTHER" id="PTHR11566:SF215">
    <property type="entry name" value="DYNAMIN GTPASE"/>
    <property type="match status" value="1"/>
</dbReference>
<dbReference type="GO" id="GO:0008017">
    <property type="term" value="F:microtubule binding"/>
    <property type="evidence" value="ECO:0007669"/>
    <property type="project" value="TreeGrafter"/>
</dbReference>
<dbReference type="Gene3D" id="3.40.50.300">
    <property type="entry name" value="P-loop containing nucleotide triphosphate hydrolases"/>
    <property type="match status" value="1"/>
</dbReference>
<evidence type="ECO:0000259" key="1">
    <source>
        <dbReference type="PROSITE" id="PS51388"/>
    </source>
</evidence>
<sequence>MKEKFAEAQWAELVKLGRTGVGALRAELQTLLTELARRELPKQRSEVEKRLLECRKKLESMGPPRDSAASQRECLVKLAAQFERIVRDALDGRYEGNSIFSDKPGLKLATEIMGLNEGFTDLMWKKGHTWEFTADSSAEELGDSLEYEETATAVLASVSSTPELQQLVCDNNECPAPLDESIMDHIDKCYKESRGPELGTFGGALLALTFRTQASKWRDIVMTHIETVIVVAHRFIKTVLAETFGDRRMREELWASVLLEKLQTAYVRAKDQAQFLLDLEINGRPRTYNHYFTDNVQKARMARLSDGLRGAASEHLEDGDFKFMKADLSKMMAKQGNSEQTKQDIHDNLMSYYKVSRKRFVDVICRQVVDHFLLDGSESPLKVLTPELISRMTDTQLDMIAGEDGSTKRERERLGSEIQGLGAAMKVLRA</sequence>
<dbReference type="PROSITE" id="PS51388">
    <property type="entry name" value="GED"/>
    <property type="match status" value="1"/>
</dbReference>
<dbReference type="Pfam" id="PF02212">
    <property type="entry name" value="GED"/>
    <property type="match status" value="1"/>
</dbReference>
<reference evidence="3" key="1">
    <citation type="journal article" date="2023" name="Mol. Phylogenet. Evol.">
        <title>Genome-scale phylogeny and comparative genomics of the fungal order Sordariales.</title>
        <authorList>
            <person name="Hensen N."/>
            <person name="Bonometti L."/>
            <person name="Westerberg I."/>
            <person name="Brannstrom I.O."/>
            <person name="Guillou S."/>
            <person name="Cros-Aarteil S."/>
            <person name="Calhoun S."/>
            <person name="Haridas S."/>
            <person name="Kuo A."/>
            <person name="Mondo S."/>
            <person name="Pangilinan J."/>
            <person name="Riley R."/>
            <person name="LaButti K."/>
            <person name="Andreopoulos B."/>
            <person name="Lipzen A."/>
            <person name="Chen C."/>
            <person name="Yan M."/>
            <person name="Daum C."/>
            <person name="Ng V."/>
            <person name="Clum A."/>
            <person name="Steindorff A."/>
            <person name="Ohm R.A."/>
            <person name="Martin F."/>
            <person name="Silar P."/>
            <person name="Natvig D.O."/>
            <person name="Lalanne C."/>
            <person name="Gautier V."/>
            <person name="Ament-Velasquez S.L."/>
            <person name="Kruys A."/>
            <person name="Hutchinson M.I."/>
            <person name="Powell A.J."/>
            <person name="Barry K."/>
            <person name="Miller A.N."/>
            <person name="Grigoriev I.V."/>
            <person name="Debuchy R."/>
            <person name="Gladieux P."/>
            <person name="Hiltunen Thoren M."/>
            <person name="Johannesson H."/>
        </authorList>
    </citation>
    <scope>NUCLEOTIDE SEQUENCE [LARGE SCALE GENOMIC DNA]</scope>
    <source>
        <strain evidence="3">CBS 284.82</strain>
    </source>
</reference>
<dbReference type="Gene3D" id="1.20.120.1240">
    <property type="entry name" value="Dynamin, middle domain"/>
    <property type="match status" value="1"/>
</dbReference>